<dbReference type="GO" id="GO:0043565">
    <property type="term" value="F:sequence-specific DNA binding"/>
    <property type="evidence" value="ECO:0007669"/>
    <property type="project" value="InterPro"/>
</dbReference>
<dbReference type="EMBL" id="LSYV01000137">
    <property type="protein sequence ID" value="KXZ42539.1"/>
    <property type="molecule type" value="Genomic_DNA"/>
</dbReference>
<sequence length="219" mass="22067">MQPAQSSDVELPAQPPCRAAGGEGGNDGSCAEAPDNDCVTSAELQAATGCCGTVATRLVVETAVGPMSNVQLPADWWQLQQQLAGGQDWEPESVPVSPAAPVDAGASTMPAAMPAAPVPAARAFHHKTGGPCDHCGATESPQWRRGPPAKPMLCNACGTRYRRTNQLNPASANSAAVRAAAAAAAAAAATAAPSAKGRGAKREGSFCAGASKRGRSAYY</sequence>
<comment type="similarity">
    <text evidence="6">Belongs to the type IV zinc-finger family. Class B subfamily.</text>
</comment>
<feature type="region of interest" description="Disordered" evidence="9">
    <location>
        <begin position="1"/>
        <end position="28"/>
    </location>
</feature>
<evidence type="ECO:0000256" key="8">
    <source>
        <dbReference type="PROSITE-ProRule" id="PRU00094"/>
    </source>
</evidence>
<protein>
    <recommendedName>
        <fullName evidence="10">GATA-type domain-containing protein</fullName>
    </recommendedName>
</protein>
<dbReference type="CDD" id="cd00202">
    <property type="entry name" value="ZnF_GATA"/>
    <property type="match status" value="1"/>
</dbReference>
<evidence type="ECO:0000256" key="2">
    <source>
        <dbReference type="ARBA" id="ARBA00022771"/>
    </source>
</evidence>
<reference evidence="12" key="1">
    <citation type="journal article" date="2016" name="Nat. Commun.">
        <title>The Gonium pectorale genome demonstrates co-option of cell cycle regulation during the evolution of multicellularity.</title>
        <authorList>
            <person name="Hanschen E.R."/>
            <person name="Marriage T.N."/>
            <person name="Ferris P.J."/>
            <person name="Hamaji T."/>
            <person name="Toyoda A."/>
            <person name="Fujiyama A."/>
            <person name="Neme R."/>
            <person name="Noguchi H."/>
            <person name="Minakuchi Y."/>
            <person name="Suzuki M."/>
            <person name="Kawai-Toyooka H."/>
            <person name="Smith D.R."/>
            <person name="Sparks H."/>
            <person name="Anderson J."/>
            <person name="Bakaric R."/>
            <person name="Luria V."/>
            <person name="Karger A."/>
            <person name="Kirschner M.W."/>
            <person name="Durand P.M."/>
            <person name="Michod R.E."/>
            <person name="Nozaki H."/>
            <person name="Olson B.J."/>
        </authorList>
    </citation>
    <scope>NUCLEOTIDE SEQUENCE [LARGE SCALE GENOMIC DNA]</scope>
    <source>
        <strain evidence="12">NIES-2863</strain>
    </source>
</reference>
<proteinExistence type="inferred from homology"/>
<organism evidence="11 12">
    <name type="scientific">Gonium pectorale</name>
    <name type="common">Green alga</name>
    <dbReference type="NCBI Taxonomy" id="33097"/>
    <lineage>
        <taxon>Eukaryota</taxon>
        <taxon>Viridiplantae</taxon>
        <taxon>Chlorophyta</taxon>
        <taxon>core chlorophytes</taxon>
        <taxon>Chlorophyceae</taxon>
        <taxon>CS clade</taxon>
        <taxon>Chlamydomonadales</taxon>
        <taxon>Volvocaceae</taxon>
        <taxon>Gonium</taxon>
    </lineage>
</organism>
<keyword evidence="12" id="KW-1185">Reference proteome</keyword>
<comment type="caution">
    <text evidence="11">The sequence shown here is derived from an EMBL/GenBank/DDBJ whole genome shotgun (WGS) entry which is preliminary data.</text>
</comment>
<keyword evidence="5" id="KW-0804">Transcription</keyword>
<dbReference type="Gene3D" id="3.30.50.10">
    <property type="entry name" value="Erythroid Transcription Factor GATA-1, subunit A"/>
    <property type="match status" value="1"/>
</dbReference>
<dbReference type="Pfam" id="PF00320">
    <property type="entry name" value="GATA"/>
    <property type="match status" value="1"/>
</dbReference>
<evidence type="ECO:0000256" key="9">
    <source>
        <dbReference type="SAM" id="MobiDB-lite"/>
    </source>
</evidence>
<dbReference type="GO" id="GO:0008270">
    <property type="term" value="F:zinc ion binding"/>
    <property type="evidence" value="ECO:0007669"/>
    <property type="project" value="UniProtKB-KW"/>
</dbReference>
<feature type="domain" description="GATA-type" evidence="10">
    <location>
        <begin position="126"/>
        <end position="180"/>
    </location>
</feature>
<keyword evidence="4" id="KW-0805">Transcription regulation</keyword>
<dbReference type="PROSITE" id="PS50114">
    <property type="entry name" value="GATA_ZN_FINGER_2"/>
    <property type="match status" value="1"/>
</dbReference>
<dbReference type="AlphaFoldDB" id="A0A150FY63"/>
<evidence type="ECO:0000256" key="1">
    <source>
        <dbReference type="ARBA" id="ARBA00022723"/>
    </source>
</evidence>
<keyword evidence="2 8" id="KW-0863">Zinc-finger</keyword>
<dbReference type="InterPro" id="IPR000679">
    <property type="entry name" value="Znf_GATA"/>
</dbReference>
<evidence type="ECO:0000259" key="10">
    <source>
        <dbReference type="PROSITE" id="PS50114"/>
    </source>
</evidence>
<dbReference type="STRING" id="33097.A0A150FY63"/>
<evidence type="ECO:0000256" key="5">
    <source>
        <dbReference type="ARBA" id="ARBA00023163"/>
    </source>
</evidence>
<evidence type="ECO:0000313" key="12">
    <source>
        <dbReference type="Proteomes" id="UP000075714"/>
    </source>
</evidence>
<dbReference type="InterPro" id="IPR013088">
    <property type="entry name" value="Znf_NHR/GATA"/>
</dbReference>
<dbReference type="SUPFAM" id="SSF57716">
    <property type="entry name" value="Glucocorticoid receptor-like (DNA-binding domain)"/>
    <property type="match status" value="1"/>
</dbReference>
<accession>A0A150FY63</accession>
<name>A0A150FY63_GONPE</name>
<keyword evidence="3" id="KW-0862">Zinc</keyword>
<gene>
    <name evidence="11" type="ORF">GPECTOR_137g646</name>
</gene>
<keyword evidence="1" id="KW-0479">Metal-binding</keyword>
<evidence type="ECO:0000256" key="3">
    <source>
        <dbReference type="ARBA" id="ARBA00022833"/>
    </source>
</evidence>
<dbReference type="OrthoDB" id="515401at2759"/>
<comment type="function">
    <text evidence="7">Transcriptional regulator that specifically binds 5'-GATA-3' or 5'-GAT-3' motifs within gene promoters.</text>
</comment>
<dbReference type="Proteomes" id="UP000075714">
    <property type="component" value="Unassembled WGS sequence"/>
</dbReference>
<dbReference type="PANTHER" id="PTHR47172:SF24">
    <property type="entry name" value="GATA ZINC FINGER DOMAIN-CONTAINING PROTEIN 14-RELATED"/>
    <property type="match status" value="1"/>
</dbReference>
<evidence type="ECO:0000256" key="7">
    <source>
        <dbReference type="ARBA" id="ARBA00037539"/>
    </source>
</evidence>
<dbReference type="SMART" id="SM00401">
    <property type="entry name" value="ZnF_GATA"/>
    <property type="match status" value="1"/>
</dbReference>
<dbReference type="GO" id="GO:0006355">
    <property type="term" value="P:regulation of DNA-templated transcription"/>
    <property type="evidence" value="ECO:0007669"/>
    <property type="project" value="InterPro"/>
</dbReference>
<dbReference type="PANTHER" id="PTHR47172">
    <property type="entry name" value="OS01G0976800 PROTEIN"/>
    <property type="match status" value="1"/>
</dbReference>
<evidence type="ECO:0000256" key="4">
    <source>
        <dbReference type="ARBA" id="ARBA00023015"/>
    </source>
</evidence>
<evidence type="ECO:0000313" key="11">
    <source>
        <dbReference type="EMBL" id="KXZ42539.1"/>
    </source>
</evidence>
<evidence type="ECO:0000256" key="6">
    <source>
        <dbReference type="ARBA" id="ARBA00024019"/>
    </source>
</evidence>